<dbReference type="Proteomes" id="UP000824093">
    <property type="component" value="Unassembled WGS sequence"/>
</dbReference>
<dbReference type="Pfam" id="PF00496">
    <property type="entry name" value="SBP_bac_5"/>
    <property type="match status" value="1"/>
</dbReference>
<evidence type="ECO:0000259" key="6">
    <source>
        <dbReference type="Pfam" id="PF00496"/>
    </source>
</evidence>
<evidence type="ECO:0000256" key="3">
    <source>
        <dbReference type="ARBA" id="ARBA00022448"/>
    </source>
</evidence>
<evidence type="ECO:0000256" key="1">
    <source>
        <dbReference type="ARBA" id="ARBA00004193"/>
    </source>
</evidence>
<dbReference type="PIRSF" id="PIRSF002741">
    <property type="entry name" value="MppA"/>
    <property type="match status" value="1"/>
</dbReference>
<proteinExistence type="inferred from homology"/>
<evidence type="ECO:0000313" key="7">
    <source>
        <dbReference type="EMBL" id="HIU52215.1"/>
    </source>
</evidence>
<dbReference type="GO" id="GO:1904680">
    <property type="term" value="F:peptide transmembrane transporter activity"/>
    <property type="evidence" value="ECO:0007669"/>
    <property type="project" value="TreeGrafter"/>
</dbReference>
<reference evidence="7" key="2">
    <citation type="journal article" date="2021" name="PeerJ">
        <title>Extensive microbial diversity within the chicken gut microbiome revealed by metagenomics and culture.</title>
        <authorList>
            <person name="Gilroy R."/>
            <person name="Ravi A."/>
            <person name="Getino M."/>
            <person name="Pursley I."/>
            <person name="Horton D.L."/>
            <person name="Alikhan N.F."/>
            <person name="Baker D."/>
            <person name="Gharbi K."/>
            <person name="Hall N."/>
            <person name="Watson M."/>
            <person name="Adriaenssens E.M."/>
            <person name="Foster-Nyarko E."/>
            <person name="Jarju S."/>
            <person name="Secka A."/>
            <person name="Antonio M."/>
            <person name="Oren A."/>
            <person name="Chaudhuri R.R."/>
            <person name="La Ragione R."/>
            <person name="Hildebrand F."/>
            <person name="Pallen M.J."/>
        </authorList>
    </citation>
    <scope>NUCLEOTIDE SEQUENCE</scope>
    <source>
        <strain evidence="7">CHK195-15760</strain>
    </source>
</reference>
<dbReference type="InterPro" id="IPR030678">
    <property type="entry name" value="Peptide/Ni-bd"/>
</dbReference>
<dbReference type="AlphaFoldDB" id="A0A9D1M213"/>
<gene>
    <name evidence="7" type="ORF">IAB70_06365</name>
</gene>
<evidence type="ECO:0000256" key="4">
    <source>
        <dbReference type="ARBA" id="ARBA00022729"/>
    </source>
</evidence>
<keyword evidence="3" id="KW-0813">Transport</keyword>
<feature type="domain" description="Solute-binding protein family 5" evidence="6">
    <location>
        <begin position="30"/>
        <end position="385"/>
    </location>
</feature>
<dbReference type="SUPFAM" id="SSF53850">
    <property type="entry name" value="Periplasmic binding protein-like II"/>
    <property type="match status" value="1"/>
</dbReference>
<dbReference type="Gene3D" id="3.40.190.10">
    <property type="entry name" value="Periplasmic binding protein-like II"/>
    <property type="match status" value="1"/>
</dbReference>
<dbReference type="InterPro" id="IPR000914">
    <property type="entry name" value="SBP_5_dom"/>
</dbReference>
<organism evidence="7 8">
    <name type="scientific">Candidatus Merdicola faecigallinarum</name>
    <dbReference type="NCBI Taxonomy" id="2840862"/>
    <lineage>
        <taxon>Bacteria</taxon>
        <taxon>Bacillati</taxon>
        <taxon>Bacillota</taxon>
        <taxon>Clostridia</taxon>
        <taxon>Candidatus Merdicola</taxon>
    </lineage>
</organism>
<sequence>MNPLLSNNRNVQEISRLLYEPLLTLGENYELQPNLAKEWSKTGDTSYILKLRDDVKWQDGSKVTANDVQFTIDRLKDTPSIYSYQVIHVIGVDVIDEYTIRINLDTVVPFFEYNLIFPILSKNNYLNQDFTNAELNKMPWSNSMYKIVSNEGSTITLKKNENYWNKAQKDAKIETIIINLYSSMGEAYNSFKLGNVDIISTQNLNVEEYIGTMGYQKKEYKGREFDFIAMNCTDSLLSRSEVRKAVSYAIDKSGVMSSVYGGKYYMAEFPLDYGNWSYTSNNSSIGYNPDQAKQVLMDQGWQYKYGTWQKVENYRTIRLNLEMVVNSENASQVAASEIIKSNLENIGIKLKLVKVNAKQYNNYLTNKNYMMILTGINIGMSPDLSTYLGDNNLANYHTQEVTTLMSELNNITNNNEAVKEKITQLAEIYINEIPYISLYFNKNTVLYSNNLMGEIKPNNYSLFYGIENWYRHN</sequence>
<reference evidence="7" key="1">
    <citation type="submission" date="2020-10" db="EMBL/GenBank/DDBJ databases">
        <authorList>
            <person name="Gilroy R."/>
        </authorList>
    </citation>
    <scope>NUCLEOTIDE SEQUENCE</scope>
    <source>
        <strain evidence="7">CHK195-15760</strain>
    </source>
</reference>
<comment type="caution">
    <text evidence="7">The sequence shown here is derived from an EMBL/GenBank/DDBJ whole genome shotgun (WGS) entry which is preliminary data.</text>
</comment>
<evidence type="ECO:0000256" key="5">
    <source>
        <dbReference type="SAM" id="Coils"/>
    </source>
</evidence>
<dbReference type="InterPro" id="IPR039424">
    <property type="entry name" value="SBP_5"/>
</dbReference>
<name>A0A9D1M213_9FIRM</name>
<dbReference type="PANTHER" id="PTHR30290:SF9">
    <property type="entry name" value="OLIGOPEPTIDE-BINDING PROTEIN APPA"/>
    <property type="match status" value="1"/>
</dbReference>
<dbReference type="PROSITE" id="PS01040">
    <property type="entry name" value="SBP_BACTERIAL_5"/>
    <property type="match status" value="1"/>
</dbReference>
<dbReference type="EMBL" id="DVNH01000048">
    <property type="protein sequence ID" value="HIU52215.1"/>
    <property type="molecule type" value="Genomic_DNA"/>
</dbReference>
<keyword evidence="5" id="KW-0175">Coiled coil</keyword>
<dbReference type="GO" id="GO:0042597">
    <property type="term" value="C:periplasmic space"/>
    <property type="evidence" value="ECO:0007669"/>
    <property type="project" value="UniProtKB-ARBA"/>
</dbReference>
<dbReference type="CDD" id="cd08513">
    <property type="entry name" value="PBP2_thermophilic_Hb8_like"/>
    <property type="match status" value="1"/>
</dbReference>
<protein>
    <submittedName>
        <fullName evidence="7">Peptide ABC transporter substrate-binding protein</fullName>
    </submittedName>
</protein>
<dbReference type="Gene3D" id="3.10.105.10">
    <property type="entry name" value="Dipeptide-binding Protein, Domain 3"/>
    <property type="match status" value="1"/>
</dbReference>
<feature type="coiled-coil region" evidence="5">
    <location>
        <begin position="401"/>
        <end position="428"/>
    </location>
</feature>
<comment type="similarity">
    <text evidence="2">Belongs to the bacterial solute-binding protein 5 family.</text>
</comment>
<dbReference type="PANTHER" id="PTHR30290">
    <property type="entry name" value="PERIPLASMIC BINDING COMPONENT OF ABC TRANSPORTER"/>
    <property type="match status" value="1"/>
</dbReference>
<comment type="subcellular location">
    <subcellularLocation>
        <location evidence="1">Cell membrane</location>
        <topology evidence="1">Lipid-anchor</topology>
    </subcellularLocation>
</comment>
<evidence type="ECO:0000313" key="8">
    <source>
        <dbReference type="Proteomes" id="UP000824093"/>
    </source>
</evidence>
<evidence type="ECO:0000256" key="2">
    <source>
        <dbReference type="ARBA" id="ARBA00005695"/>
    </source>
</evidence>
<keyword evidence="4" id="KW-0732">Signal</keyword>
<dbReference type="InterPro" id="IPR023765">
    <property type="entry name" value="SBP_5_CS"/>
</dbReference>
<dbReference type="GO" id="GO:0043190">
    <property type="term" value="C:ATP-binding cassette (ABC) transporter complex"/>
    <property type="evidence" value="ECO:0007669"/>
    <property type="project" value="InterPro"/>
</dbReference>
<dbReference type="GO" id="GO:0015833">
    <property type="term" value="P:peptide transport"/>
    <property type="evidence" value="ECO:0007669"/>
    <property type="project" value="TreeGrafter"/>
</dbReference>
<accession>A0A9D1M213</accession>